<dbReference type="InterPro" id="IPR016181">
    <property type="entry name" value="Acyl_CoA_acyltransferase"/>
</dbReference>
<dbReference type="PANTHER" id="PTHR43792">
    <property type="entry name" value="GNAT FAMILY, PUTATIVE (AFU_ORTHOLOGUE AFUA_3G00765)-RELATED-RELATED"/>
    <property type="match status" value="1"/>
</dbReference>
<dbReference type="PROSITE" id="PS51186">
    <property type="entry name" value="GNAT"/>
    <property type="match status" value="1"/>
</dbReference>
<organism evidence="2 3">
    <name type="scientific">Planococcus shixiaomingii</name>
    <dbReference type="NCBI Taxonomy" id="3058393"/>
    <lineage>
        <taxon>Bacteria</taxon>
        <taxon>Bacillati</taxon>
        <taxon>Bacillota</taxon>
        <taxon>Bacilli</taxon>
        <taxon>Bacillales</taxon>
        <taxon>Caryophanaceae</taxon>
        <taxon>Planococcus</taxon>
    </lineage>
</organism>
<dbReference type="Gene3D" id="3.40.630.30">
    <property type="match status" value="1"/>
</dbReference>
<name>A0ABT8N3H2_9BACL</name>
<dbReference type="InterPro" id="IPR051531">
    <property type="entry name" value="N-acetyltransferase"/>
</dbReference>
<keyword evidence="2" id="KW-0808">Transferase</keyword>
<dbReference type="Pfam" id="PF13302">
    <property type="entry name" value="Acetyltransf_3"/>
    <property type="match status" value="1"/>
</dbReference>
<dbReference type="RefSeq" id="WP_301723920.1">
    <property type="nucleotide sequence ID" value="NZ_JAUJWV010000001.1"/>
</dbReference>
<feature type="domain" description="N-acetyltransferase" evidence="1">
    <location>
        <begin position="19"/>
        <end position="185"/>
    </location>
</feature>
<dbReference type="EC" id="2.-.-.-" evidence="2"/>
<dbReference type="PANTHER" id="PTHR43792:SF9">
    <property type="entry name" value="RIBOSOMAL-PROTEIN-ALANINE ACETYLTRANSFERASE"/>
    <property type="match status" value="1"/>
</dbReference>
<evidence type="ECO:0000313" key="2">
    <source>
        <dbReference type="EMBL" id="MDN7242424.1"/>
    </source>
</evidence>
<dbReference type="SUPFAM" id="SSF55729">
    <property type="entry name" value="Acyl-CoA N-acyltransferases (Nat)"/>
    <property type="match status" value="1"/>
</dbReference>
<reference evidence="2 3" key="1">
    <citation type="submission" date="2023-06" db="EMBL/GenBank/DDBJ databases">
        <title>Novel species in genus Planococcus.</title>
        <authorList>
            <person name="Ning S."/>
        </authorList>
    </citation>
    <scope>NUCLEOTIDE SEQUENCE [LARGE SCALE GENOMIC DNA]</scope>
    <source>
        <strain evidence="2 3">N028</strain>
    </source>
</reference>
<proteinExistence type="predicted"/>
<evidence type="ECO:0000313" key="3">
    <source>
        <dbReference type="Proteomes" id="UP001172055"/>
    </source>
</evidence>
<dbReference type="EMBL" id="JAUJWV010000001">
    <property type="protein sequence ID" value="MDN7242424.1"/>
    <property type="molecule type" value="Genomic_DNA"/>
</dbReference>
<protein>
    <submittedName>
        <fullName evidence="2">GNAT family protein</fullName>
        <ecNumber evidence="2">2.-.-.-</ecNumber>
    </submittedName>
</protein>
<dbReference type="InterPro" id="IPR000182">
    <property type="entry name" value="GNAT_dom"/>
</dbReference>
<comment type="caution">
    <text evidence="2">The sequence shown here is derived from an EMBL/GenBank/DDBJ whole genome shotgun (WGS) entry which is preliminary data.</text>
</comment>
<evidence type="ECO:0000259" key="1">
    <source>
        <dbReference type="PROSITE" id="PS51186"/>
    </source>
</evidence>
<sequence length="190" mass="21984">MADTYETDNHLPVLETERLILRKLTLADAEDMFEYASEPMVSRFVPWEVHKSVEDTKAFLAFLTESYGKKRKLTWAIELKSEGKMIGTIDFINWLPKRHKAELAYILSHNYWGSGLILEAAKSLLDYGFQKMELNKVEAPIMLDNFQSQRVVEKLGMQREGVARQHMIINGEFVDLAMYSILKREYVSGS</sequence>
<gene>
    <name evidence="2" type="ORF">QWY14_11475</name>
</gene>
<dbReference type="Proteomes" id="UP001172055">
    <property type="component" value="Unassembled WGS sequence"/>
</dbReference>
<accession>A0ABT8N3H2</accession>
<dbReference type="GO" id="GO:0016740">
    <property type="term" value="F:transferase activity"/>
    <property type="evidence" value="ECO:0007669"/>
    <property type="project" value="UniProtKB-KW"/>
</dbReference>
<keyword evidence="3" id="KW-1185">Reference proteome</keyword>